<evidence type="ECO:0000313" key="2">
    <source>
        <dbReference type="Proteomes" id="UP000244677"/>
    </source>
</evidence>
<dbReference type="EMBL" id="CP020919">
    <property type="protein sequence ID" value="AWG26752.1"/>
    <property type="molecule type" value="Genomic_DNA"/>
</dbReference>
<name>A0A2S1LSU9_9FLAO</name>
<protein>
    <submittedName>
        <fullName evidence="1">Epimerase</fullName>
    </submittedName>
</protein>
<dbReference type="Proteomes" id="UP000244677">
    <property type="component" value="Chromosome"/>
</dbReference>
<dbReference type="AlphaFoldDB" id="A0A2S1LSU9"/>
<dbReference type="PANTHER" id="PTHR14097">
    <property type="entry name" value="OXIDOREDUCTASE HTATIP2"/>
    <property type="match status" value="1"/>
</dbReference>
<evidence type="ECO:0000313" key="1">
    <source>
        <dbReference type="EMBL" id="AWG26752.1"/>
    </source>
</evidence>
<keyword evidence="2" id="KW-1185">Reference proteome</keyword>
<dbReference type="KEGG" id="fki:FK004_16710"/>
<accession>A0A2S1LSU9</accession>
<dbReference type="InterPro" id="IPR036291">
    <property type="entry name" value="NAD(P)-bd_dom_sf"/>
</dbReference>
<dbReference type="OrthoDB" id="9798632at2"/>
<dbReference type="Gene3D" id="3.40.50.720">
    <property type="entry name" value="NAD(P)-binding Rossmann-like Domain"/>
    <property type="match status" value="1"/>
</dbReference>
<reference evidence="1 2" key="1">
    <citation type="submission" date="2017-04" db="EMBL/GenBank/DDBJ databases">
        <title>Complete genome sequence of Flavobacterium kingsejong AJ004.</title>
        <authorList>
            <person name="Lee P.C."/>
        </authorList>
    </citation>
    <scope>NUCLEOTIDE SEQUENCE [LARGE SCALE GENOMIC DNA]</scope>
    <source>
        <strain evidence="1 2">AJ004</strain>
    </source>
</reference>
<sequence>MKIIITGATGMVGEGILIECLNNEHVTAVRYVGRKTSGMVHPKLSEYLIPEFLALKDGDDNLSGYDACFYCAGISSVGINEPDYTRITYDTTLHFAQILLHLNPDIVFDFVSGAHTDSTETGKIMWARVKGKTENALGKMGFRDQYNFRPSLMMPDKNQVHLKGYNKYIKLMYPLLNLFYTGCSIREIGRAMIATVKVGFPKKTLEARDIKKVATLG</sequence>
<proteinExistence type="predicted"/>
<organism evidence="1 2">
    <name type="scientific">Flavobacterium kingsejongi</name>
    <dbReference type="NCBI Taxonomy" id="1678728"/>
    <lineage>
        <taxon>Bacteria</taxon>
        <taxon>Pseudomonadati</taxon>
        <taxon>Bacteroidota</taxon>
        <taxon>Flavobacteriia</taxon>
        <taxon>Flavobacteriales</taxon>
        <taxon>Flavobacteriaceae</taxon>
        <taxon>Flavobacterium</taxon>
    </lineage>
</organism>
<dbReference type="SUPFAM" id="SSF51735">
    <property type="entry name" value="NAD(P)-binding Rossmann-fold domains"/>
    <property type="match status" value="1"/>
</dbReference>
<dbReference type="RefSeq" id="WP_108738254.1">
    <property type="nucleotide sequence ID" value="NZ_CP020919.1"/>
</dbReference>
<gene>
    <name evidence="1" type="ORF">FK004_16710</name>
</gene>
<dbReference type="PANTHER" id="PTHR14097:SF8">
    <property type="entry name" value="NAD(P)-BINDING DOMAIN-CONTAINING PROTEIN"/>
    <property type="match status" value="1"/>
</dbReference>